<sequence length="63" mass="6906">MRPRTAENYYSAACRFGGCAECGEGRPPVRPVEGLVYLVCACACHTALEQREAAMRGDRVARE</sequence>
<organism evidence="1 2">
    <name type="scientific">Streptomyces desertarenae</name>
    <dbReference type="NCBI Taxonomy" id="2666184"/>
    <lineage>
        <taxon>Bacteria</taxon>
        <taxon>Bacillati</taxon>
        <taxon>Actinomycetota</taxon>
        <taxon>Actinomycetes</taxon>
        <taxon>Kitasatosporales</taxon>
        <taxon>Streptomycetaceae</taxon>
        <taxon>Streptomyces</taxon>
    </lineage>
</organism>
<dbReference type="Proteomes" id="UP001597365">
    <property type="component" value="Unassembled WGS sequence"/>
</dbReference>
<name>A0ABW4PDT8_9ACTN</name>
<reference evidence="2" key="1">
    <citation type="journal article" date="2019" name="Int. J. Syst. Evol. Microbiol.">
        <title>The Global Catalogue of Microorganisms (GCM) 10K type strain sequencing project: providing services to taxonomists for standard genome sequencing and annotation.</title>
        <authorList>
            <consortium name="The Broad Institute Genomics Platform"/>
            <consortium name="The Broad Institute Genome Sequencing Center for Infectious Disease"/>
            <person name="Wu L."/>
            <person name="Ma J."/>
        </authorList>
    </citation>
    <scope>NUCLEOTIDE SEQUENCE [LARGE SCALE GENOMIC DNA]</scope>
    <source>
        <strain evidence="2">CGMCC 4.7455</strain>
    </source>
</reference>
<accession>A0ABW4PDT8</accession>
<keyword evidence="2" id="KW-1185">Reference proteome</keyword>
<comment type="caution">
    <text evidence="1">The sequence shown here is derived from an EMBL/GenBank/DDBJ whole genome shotgun (WGS) entry which is preliminary data.</text>
</comment>
<dbReference type="RefSeq" id="WP_380896816.1">
    <property type="nucleotide sequence ID" value="NZ_JBHUFU010000002.1"/>
</dbReference>
<gene>
    <name evidence="1" type="ORF">ACFSJS_04130</name>
</gene>
<evidence type="ECO:0000313" key="2">
    <source>
        <dbReference type="Proteomes" id="UP001597365"/>
    </source>
</evidence>
<protein>
    <submittedName>
        <fullName evidence="1">Uncharacterized protein</fullName>
    </submittedName>
</protein>
<proteinExistence type="predicted"/>
<evidence type="ECO:0000313" key="1">
    <source>
        <dbReference type="EMBL" id="MFD1828852.1"/>
    </source>
</evidence>
<dbReference type="EMBL" id="JBHUFU010000002">
    <property type="protein sequence ID" value="MFD1828852.1"/>
    <property type="molecule type" value="Genomic_DNA"/>
</dbReference>